<organism evidence="9 10">
    <name type="scientific">Shiella aurantiaca</name>
    <dbReference type="NCBI Taxonomy" id="3058365"/>
    <lineage>
        <taxon>Bacteria</taxon>
        <taxon>Pseudomonadati</taxon>
        <taxon>Bacteroidota</taxon>
        <taxon>Cytophagia</taxon>
        <taxon>Cytophagales</taxon>
        <taxon>Shiellaceae</taxon>
        <taxon>Shiella</taxon>
    </lineage>
</organism>
<evidence type="ECO:0000256" key="2">
    <source>
        <dbReference type="ARBA" id="ARBA00022617"/>
    </source>
</evidence>
<dbReference type="RefSeq" id="WP_320005359.1">
    <property type="nucleotide sequence ID" value="NZ_JAUHJS010000008.1"/>
</dbReference>
<dbReference type="InterPro" id="IPR009056">
    <property type="entry name" value="Cyt_c-like_dom"/>
</dbReference>
<dbReference type="EMBL" id="JAUHJS010000008">
    <property type="protein sequence ID" value="MDN4166823.1"/>
    <property type="molecule type" value="Genomic_DNA"/>
</dbReference>
<feature type="transmembrane region" description="Helical" evidence="7">
    <location>
        <begin position="44"/>
        <end position="63"/>
    </location>
</feature>
<evidence type="ECO:0000256" key="7">
    <source>
        <dbReference type="SAM" id="Phobius"/>
    </source>
</evidence>
<feature type="transmembrane region" description="Helical" evidence="7">
    <location>
        <begin position="95"/>
        <end position="111"/>
    </location>
</feature>
<dbReference type="InterPro" id="IPR050597">
    <property type="entry name" value="Cytochrome_c_Oxidase_Subunit"/>
</dbReference>
<keyword evidence="7" id="KW-0472">Membrane</keyword>
<dbReference type="Pfam" id="PF13442">
    <property type="entry name" value="Cytochrome_CBB3"/>
    <property type="match status" value="1"/>
</dbReference>
<feature type="transmembrane region" description="Helical" evidence="7">
    <location>
        <begin position="6"/>
        <end position="29"/>
    </location>
</feature>
<evidence type="ECO:0000256" key="6">
    <source>
        <dbReference type="PROSITE-ProRule" id="PRU00433"/>
    </source>
</evidence>
<dbReference type="InterPro" id="IPR036909">
    <property type="entry name" value="Cyt_c-like_dom_sf"/>
</dbReference>
<keyword evidence="10" id="KW-1185">Reference proteome</keyword>
<keyword evidence="7" id="KW-1133">Transmembrane helix</keyword>
<evidence type="ECO:0000256" key="1">
    <source>
        <dbReference type="ARBA" id="ARBA00022448"/>
    </source>
</evidence>
<dbReference type="InterPro" id="IPR007360">
    <property type="entry name" value="SirB"/>
</dbReference>
<dbReference type="InterPro" id="IPR008168">
    <property type="entry name" value="Cyt_C_IC"/>
</dbReference>
<keyword evidence="1" id="KW-0813">Transport</keyword>
<evidence type="ECO:0000313" key="10">
    <source>
        <dbReference type="Proteomes" id="UP001168552"/>
    </source>
</evidence>
<evidence type="ECO:0000259" key="8">
    <source>
        <dbReference type="PROSITE" id="PS51007"/>
    </source>
</evidence>
<evidence type="ECO:0000256" key="4">
    <source>
        <dbReference type="ARBA" id="ARBA00022982"/>
    </source>
</evidence>
<evidence type="ECO:0000256" key="5">
    <source>
        <dbReference type="ARBA" id="ARBA00023004"/>
    </source>
</evidence>
<reference evidence="9" key="1">
    <citation type="submission" date="2023-06" db="EMBL/GenBank/DDBJ databases">
        <title>Cytophagales bacterium Strain LB-30, isolated from soil.</title>
        <authorList>
            <person name="Liu B."/>
        </authorList>
    </citation>
    <scope>NUCLEOTIDE SEQUENCE</scope>
    <source>
        <strain evidence="9">LB-30</strain>
    </source>
</reference>
<evidence type="ECO:0000313" key="9">
    <source>
        <dbReference type="EMBL" id="MDN4166823.1"/>
    </source>
</evidence>
<dbReference type="PANTHER" id="PTHR33751">
    <property type="entry name" value="CBB3-TYPE CYTOCHROME C OXIDASE SUBUNIT FIXP"/>
    <property type="match status" value="1"/>
</dbReference>
<dbReference type="SUPFAM" id="SSF46626">
    <property type="entry name" value="Cytochrome c"/>
    <property type="match status" value="1"/>
</dbReference>
<dbReference type="PANTHER" id="PTHR33751:SF1">
    <property type="entry name" value="CBB3-TYPE CYTOCHROME C OXIDASE SUBUNIT FIXP"/>
    <property type="match status" value="1"/>
</dbReference>
<comment type="caution">
    <text evidence="9">The sequence shown here is derived from an EMBL/GenBank/DDBJ whole genome shotgun (WGS) entry which is preliminary data.</text>
</comment>
<keyword evidence="2 6" id="KW-0349">Heme</keyword>
<dbReference type="PRINTS" id="PR00605">
    <property type="entry name" value="CYTCHROMECIC"/>
</dbReference>
<keyword evidence="3 6" id="KW-0479">Metal-binding</keyword>
<dbReference type="Pfam" id="PF04247">
    <property type="entry name" value="SirB"/>
    <property type="match status" value="1"/>
</dbReference>
<sequence length="214" mass="23099">MSTGFLHLHVFVTTLFLLFMAFKVVLLVLNKTSLLETVRNKTKVVDMILGALLLVTGIGLLVFKGSVPAYIMVKIVAVLAAIPLGIIGLKKGNKVLAVLSLVLIVYIYGVAETKSYKFKKDKITVEQASDTILEANADTQISNGKALYEAACVECHGTDGKKGLFKAADLSASALSREEKIQIVSNGKGTMQAYKDQLSAQDIESVVSYIETLK</sequence>
<keyword evidence="7" id="KW-0812">Transmembrane</keyword>
<dbReference type="PROSITE" id="PS51007">
    <property type="entry name" value="CYTC"/>
    <property type="match status" value="1"/>
</dbReference>
<accession>A0ABT8F8W2</accession>
<gene>
    <name evidence="9" type="ORF">QWY31_15025</name>
</gene>
<feature type="domain" description="Cytochrome c" evidence="8">
    <location>
        <begin position="139"/>
        <end position="214"/>
    </location>
</feature>
<keyword evidence="5 6" id="KW-0408">Iron</keyword>
<feature type="transmembrane region" description="Helical" evidence="7">
    <location>
        <begin position="69"/>
        <end position="88"/>
    </location>
</feature>
<dbReference type="Gene3D" id="1.10.760.10">
    <property type="entry name" value="Cytochrome c-like domain"/>
    <property type="match status" value="1"/>
</dbReference>
<evidence type="ECO:0000256" key="3">
    <source>
        <dbReference type="ARBA" id="ARBA00022723"/>
    </source>
</evidence>
<keyword evidence="4" id="KW-0249">Electron transport</keyword>
<name>A0ABT8F8W2_9BACT</name>
<protein>
    <submittedName>
        <fullName evidence="9">SirB2 family protein</fullName>
    </submittedName>
</protein>
<proteinExistence type="predicted"/>
<dbReference type="Proteomes" id="UP001168552">
    <property type="component" value="Unassembled WGS sequence"/>
</dbReference>